<feature type="non-terminal residue" evidence="1">
    <location>
        <position position="103"/>
    </location>
</feature>
<gene>
    <name evidence="1" type="ORF">S03H2_43699</name>
</gene>
<comment type="caution">
    <text evidence="1">The sequence shown here is derived from an EMBL/GenBank/DDBJ whole genome shotgun (WGS) entry which is preliminary data.</text>
</comment>
<proteinExistence type="predicted"/>
<reference evidence="1" key="1">
    <citation type="journal article" date="2014" name="Front. Microbiol.">
        <title>High frequency of phylogenetically diverse reductive dehalogenase-homologous genes in deep subseafloor sedimentary metagenomes.</title>
        <authorList>
            <person name="Kawai M."/>
            <person name="Futagami T."/>
            <person name="Toyoda A."/>
            <person name="Takaki Y."/>
            <person name="Nishi S."/>
            <person name="Hori S."/>
            <person name="Arai W."/>
            <person name="Tsubouchi T."/>
            <person name="Morono Y."/>
            <person name="Uchiyama I."/>
            <person name="Ito T."/>
            <person name="Fujiyama A."/>
            <person name="Inagaki F."/>
            <person name="Takami H."/>
        </authorList>
    </citation>
    <scope>NUCLEOTIDE SEQUENCE</scope>
    <source>
        <strain evidence="1">Expedition CK06-06</strain>
    </source>
</reference>
<organism evidence="1">
    <name type="scientific">marine sediment metagenome</name>
    <dbReference type="NCBI Taxonomy" id="412755"/>
    <lineage>
        <taxon>unclassified sequences</taxon>
        <taxon>metagenomes</taxon>
        <taxon>ecological metagenomes</taxon>
    </lineage>
</organism>
<protein>
    <submittedName>
        <fullName evidence="1">Uncharacterized protein</fullName>
    </submittedName>
</protein>
<name>X1J2I1_9ZZZZ</name>
<dbReference type="EMBL" id="BARU01027289">
    <property type="protein sequence ID" value="GAH72544.1"/>
    <property type="molecule type" value="Genomic_DNA"/>
</dbReference>
<sequence length="103" mass="11869">MLEPVTWRLKLFLANPTSAKFAFNRRLYNLINLTTPILRSKKVKCNICEWEGYRFSAIAGASYVRYNAICPACGSAERSRALIEYMNKRGDFSKKEIKRLDIG</sequence>
<accession>X1J2I1</accession>
<evidence type="ECO:0000313" key="1">
    <source>
        <dbReference type="EMBL" id="GAH72544.1"/>
    </source>
</evidence>
<dbReference type="AlphaFoldDB" id="X1J2I1"/>